<proteinExistence type="inferred from homology"/>
<dbReference type="PROSITE" id="PS00139">
    <property type="entry name" value="THIOL_PROTEASE_CYS"/>
    <property type="match status" value="1"/>
</dbReference>
<comment type="subunit">
    <text evidence="7">Homodimer.</text>
</comment>
<dbReference type="InterPro" id="IPR038765">
    <property type="entry name" value="Papain-like_cys_pep_sf"/>
</dbReference>
<evidence type="ECO:0000256" key="7">
    <source>
        <dbReference type="RuleBase" id="RU367132"/>
    </source>
</evidence>
<comment type="function">
    <text evidence="7">Calcium-regulated non-lysosomal thiol-protease.</text>
</comment>
<dbReference type="Proteomes" id="UP001178461">
    <property type="component" value="Chromosome 1"/>
</dbReference>
<dbReference type="PANTHER" id="PTHR10183">
    <property type="entry name" value="CALPAIN"/>
    <property type="match status" value="1"/>
</dbReference>
<keyword evidence="7" id="KW-0479">Metal-binding</keyword>
<dbReference type="GO" id="GO:0006508">
    <property type="term" value="P:proteolysis"/>
    <property type="evidence" value="ECO:0007669"/>
    <property type="project" value="UniProtKB-UniRule"/>
</dbReference>
<dbReference type="GO" id="GO:0005509">
    <property type="term" value="F:calcium ion binding"/>
    <property type="evidence" value="ECO:0007669"/>
    <property type="project" value="UniProtKB-UniRule"/>
</dbReference>
<gene>
    <name evidence="9" type="ORF">PODLI_1B014274</name>
</gene>
<evidence type="ECO:0000256" key="3">
    <source>
        <dbReference type="ARBA" id="ARBA00022801"/>
    </source>
</evidence>
<dbReference type="GO" id="GO:0004198">
    <property type="term" value="F:calcium-dependent cysteine-type endopeptidase activity"/>
    <property type="evidence" value="ECO:0007669"/>
    <property type="project" value="UniProtKB-UniRule"/>
</dbReference>
<keyword evidence="10" id="KW-1185">Reference proteome</keyword>
<dbReference type="InterPro" id="IPR000169">
    <property type="entry name" value="Pept_cys_AS"/>
</dbReference>
<dbReference type="PRINTS" id="PR00704">
    <property type="entry name" value="CALPAIN"/>
</dbReference>
<dbReference type="GO" id="GO:0043066">
    <property type="term" value="P:negative regulation of apoptotic process"/>
    <property type="evidence" value="ECO:0007669"/>
    <property type="project" value="TreeGrafter"/>
</dbReference>
<comment type="subcellular location">
    <subcellularLocation>
        <location evidence="7">Cytoplasm</location>
    </subcellularLocation>
</comment>
<dbReference type="AlphaFoldDB" id="A0AA35JPU5"/>
<evidence type="ECO:0000256" key="1">
    <source>
        <dbReference type="ARBA" id="ARBA00007623"/>
    </source>
</evidence>
<keyword evidence="7" id="KW-0106">Calcium</keyword>
<comment type="caution">
    <text evidence="6">Lacks conserved residue(s) required for the propagation of feature annotation.</text>
</comment>
<comment type="catalytic activity">
    <reaction evidence="7">
        <text>Broad endopeptidase activity.</text>
        <dbReference type="EC" id="3.4.22.54"/>
    </reaction>
</comment>
<feature type="active site" evidence="5">
    <location>
        <position position="124"/>
    </location>
</feature>
<keyword evidence="2 7" id="KW-0645">Protease</keyword>
<dbReference type="SUPFAM" id="SSF54001">
    <property type="entry name" value="Cysteine proteinases"/>
    <property type="match status" value="1"/>
</dbReference>
<organism evidence="9 10">
    <name type="scientific">Podarcis lilfordi</name>
    <name type="common">Lilford's wall lizard</name>
    <dbReference type="NCBI Taxonomy" id="74358"/>
    <lineage>
        <taxon>Eukaryota</taxon>
        <taxon>Metazoa</taxon>
        <taxon>Chordata</taxon>
        <taxon>Craniata</taxon>
        <taxon>Vertebrata</taxon>
        <taxon>Euteleostomi</taxon>
        <taxon>Lepidosauria</taxon>
        <taxon>Squamata</taxon>
        <taxon>Bifurcata</taxon>
        <taxon>Unidentata</taxon>
        <taxon>Episquamata</taxon>
        <taxon>Laterata</taxon>
        <taxon>Lacertibaenia</taxon>
        <taxon>Lacertidae</taxon>
        <taxon>Podarcis</taxon>
    </lineage>
</organism>
<feature type="domain" description="Calpain catalytic" evidence="8">
    <location>
        <begin position="69"/>
        <end position="216"/>
    </location>
</feature>
<dbReference type="EC" id="3.4.22.54" evidence="7"/>
<dbReference type="InterPro" id="IPR001300">
    <property type="entry name" value="Peptidase_C2_calpain_cat"/>
</dbReference>
<evidence type="ECO:0000256" key="2">
    <source>
        <dbReference type="ARBA" id="ARBA00022670"/>
    </source>
</evidence>
<evidence type="ECO:0000259" key="8">
    <source>
        <dbReference type="PROSITE" id="PS50203"/>
    </source>
</evidence>
<keyword evidence="7" id="KW-0963">Cytoplasm</keyword>
<reference evidence="9" key="1">
    <citation type="submission" date="2022-12" db="EMBL/GenBank/DDBJ databases">
        <authorList>
            <person name="Alioto T."/>
            <person name="Alioto T."/>
            <person name="Gomez Garrido J."/>
        </authorList>
    </citation>
    <scope>NUCLEOTIDE SEQUENCE</scope>
</reference>
<evidence type="ECO:0000256" key="5">
    <source>
        <dbReference type="PIRSR" id="PIRSR622684-1"/>
    </source>
</evidence>
<dbReference type="InterPro" id="IPR022684">
    <property type="entry name" value="Calpain_cysteine_protease"/>
</dbReference>
<keyword evidence="4 7" id="KW-0788">Thiol protease</keyword>
<dbReference type="SMART" id="SM00230">
    <property type="entry name" value="CysPc"/>
    <property type="match status" value="1"/>
</dbReference>
<keyword evidence="3 7" id="KW-0378">Hydrolase</keyword>
<name>A0AA35JPU5_9SAUR</name>
<evidence type="ECO:0000313" key="10">
    <source>
        <dbReference type="Proteomes" id="UP001178461"/>
    </source>
</evidence>
<dbReference type="PANTHER" id="PTHR10183:SF329">
    <property type="entry name" value="CALPAIN-3"/>
    <property type="match status" value="1"/>
</dbReference>
<evidence type="ECO:0000256" key="6">
    <source>
        <dbReference type="PROSITE-ProRule" id="PRU00239"/>
    </source>
</evidence>
<dbReference type="GO" id="GO:0005737">
    <property type="term" value="C:cytoplasm"/>
    <property type="evidence" value="ECO:0007669"/>
    <property type="project" value="UniProtKB-SubCell"/>
</dbReference>
<protein>
    <recommendedName>
        <fullName evidence="7">Calpain-3</fullName>
        <ecNumber evidence="7">3.4.22.54</ecNumber>
    </recommendedName>
</protein>
<accession>A0AA35JPU5</accession>
<dbReference type="EMBL" id="OX395126">
    <property type="protein sequence ID" value="CAI5763922.1"/>
    <property type="molecule type" value="Genomic_DNA"/>
</dbReference>
<sequence>MPSAIGGATVVQEIGAGQVPRQHMSTTTEPGGGPAGIYSAILSRNQPIIGVKEKTFHELHKKCLEKKILYEDPDFPANDSSLFFSQKLPVKFEWKRPLEICENPRFIIGGANRSDICQGELGDCWFLAAIACLTLHEKLLFRVIPREQTFIKIMLESFTSSFGVMEIGWKLSLMTVYQRTAVNWSSQNPPSKMNFGVPYWKKLMQSSMALMRLSKEVTPPRPWKISQEE</sequence>
<comment type="similarity">
    <text evidence="1 7">Belongs to the peptidase C2 family.</text>
</comment>
<evidence type="ECO:0000256" key="4">
    <source>
        <dbReference type="ARBA" id="ARBA00022807"/>
    </source>
</evidence>
<dbReference type="Pfam" id="PF00648">
    <property type="entry name" value="Peptidase_C2"/>
    <property type="match status" value="1"/>
</dbReference>
<evidence type="ECO:0000313" key="9">
    <source>
        <dbReference type="EMBL" id="CAI5763922.1"/>
    </source>
</evidence>
<dbReference type="PROSITE" id="PS50203">
    <property type="entry name" value="CALPAIN_CAT"/>
    <property type="match status" value="1"/>
</dbReference>